<reference evidence="1" key="1">
    <citation type="submission" date="2019-06" db="EMBL/GenBank/DDBJ databases">
        <authorList>
            <person name="Zheng W."/>
        </authorList>
    </citation>
    <scope>NUCLEOTIDE SEQUENCE</scope>
    <source>
        <strain evidence="1">QDHG01</strain>
    </source>
</reference>
<accession>A0A8J8NGB5</accession>
<keyword evidence="2" id="KW-1185">Reference proteome</keyword>
<proteinExistence type="predicted"/>
<comment type="caution">
    <text evidence="1">The sequence shown here is derived from an EMBL/GenBank/DDBJ whole genome shotgun (WGS) entry which is preliminary data.</text>
</comment>
<dbReference type="Proteomes" id="UP000785679">
    <property type="component" value="Unassembled WGS sequence"/>
</dbReference>
<evidence type="ECO:0000313" key="2">
    <source>
        <dbReference type="Proteomes" id="UP000785679"/>
    </source>
</evidence>
<gene>
    <name evidence="1" type="ORF">FGO68_gene13811</name>
</gene>
<evidence type="ECO:0000313" key="1">
    <source>
        <dbReference type="EMBL" id="TNV74472.1"/>
    </source>
</evidence>
<dbReference type="EMBL" id="RRYP01016957">
    <property type="protein sequence ID" value="TNV74472.1"/>
    <property type="molecule type" value="Genomic_DNA"/>
</dbReference>
<name>A0A8J8NGB5_HALGN</name>
<sequence length="101" mass="12047">MLLLHRFHRQEWAASLNNRIRYLTRLLPLLDFRATCQEKQKMKKVNSLTRAHLAVYQRGRLGKAVPKGQKSSIYLQTYKERKAQLGLAQAWKVNRQRYRPI</sequence>
<dbReference type="AlphaFoldDB" id="A0A8J8NGB5"/>
<protein>
    <submittedName>
        <fullName evidence="1">Uncharacterized protein</fullName>
    </submittedName>
</protein>
<organism evidence="1 2">
    <name type="scientific">Halteria grandinella</name>
    <dbReference type="NCBI Taxonomy" id="5974"/>
    <lineage>
        <taxon>Eukaryota</taxon>
        <taxon>Sar</taxon>
        <taxon>Alveolata</taxon>
        <taxon>Ciliophora</taxon>
        <taxon>Intramacronucleata</taxon>
        <taxon>Spirotrichea</taxon>
        <taxon>Stichotrichia</taxon>
        <taxon>Sporadotrichida</taxon>
        <taxon>Halteriidae</taxon>
        <taxon>Halteria</taxon>
    </lineage>
</organism>